<dbReference type="AlphaFoldDB" id="A0A7G7W5X2"/>
<dbReference type="RefSeq" id="WP_185887688.1">
    <property type="nucleotide sequence ID" value="NZ_CP060202.1"/>
</dbReference>
<sequence>MKTSRLEVLLYVVGVLLLLGGAVIRVGHLASARLGFTLLAVGFLMGSVGRLVGWRRARRLRQQELTA</sequence>
<keyword evidence="3" id="KW-1185">Reference proteome</keyword>
<evidence type="ECO:0000313" key="2">
    <source>
        <dbReference type="EMBL" id="QNH61765.1"/>
    </source>
</evidence>
<protein>
    <submittedName>
        <fullName evidence="2">Uncharacterized protein</fullName>
    </submittedName>
</protein>
<dbReference type="Proteomes" id="UP000515489">
    <property type="component" value="Chromosome"/>
</dbReference>
<dbReference type="KEGG" id="hsk:H4317_16665"/>
<feature type="transmembrane region" description="Helical" evidence="1">
    <location>
        <begin position="34"/>
        <end position="53"/>
    </location>
</feature>
<accession>A0A7G7W5X2</accession>
<gene>
    <name evidence="2" type="ORF">H4317_16665</name>
</gene>
<organism evidence="2 3">
    <name type="scientific">Hymenobacter sediminicola</name>
    <dbReference type="NCBI Taxonomy" id="2761579"/>
    <lineage>
        <taxon>Bacteria</taxon>
        <taxon>Pseudomonadati</taxon>
        <taxon>Bacteroidota</taxon>
        <taxon>Cytophagia</taxon>
        <taxon>Cytophagales</taxon>
        <taxon>Hymenobacteraceae</taxon>
        <taxon>Hymenobacter</taxon>
    </lineage>
</organism>
<keyword evidence="1" id="KW-1133">Transmembrane helix</keyword>
<evidence type="ECO:0000256" key="1">
    <source>
        <dbReference type="SAM" id="Phobius"/>
    </source>
</evidence>
<proteinExistence type="predicted"/>
<dbReference type="EMBL" id="CP060202">
    <property type="protein sequence ID" value="QNH61765.1"/>
    <property type="molecule type" value="Genomic_DNA"/>
</dbReference>
<keyword evidence="1" id="KW-0472">Membrane</keyword>
<feature type="transmembrane region" description="Helical" evidence="1">
    <location>
        <begin position="9"/>
        <end position="28"/>
    </location>
</feature>
<evidence type="ECO:0000313" key="3">
    <source>
        <dbReference type="Proteomes" id="UP000515489"/>
    </source>
</evidence>
<keyword evidence="1" id="KW-0812">Transmembrane</keyword>
<reference evidence="2 3" key="1">
    <citation type="submission" date="2020-08" db="EMBL/GenBank/DDBJ databases">
        <title>Hymenobacter sp. S2-20-2 genome sequencing.</title>
        <authorList>
            <person name="Jin L."/>
        </authorList>
    </citation>
    <scope>NUCLEOTIDE SEQUENCE [LARGE SCALE GENOMIC DNA]</scope>
    <source>
        <strain evidence="2 3">S2-20-2</strain>
    </source>
</reference>
<name>A0A7G7W5X2_9BACT</name>